<keyword evidence="8" id="KW-0902">Two-component regulatory system</keyword>
<evidence type="ECO:0000256" key="3">
    <source>
        <dbReference type="ARBA" id="ARBA00022553"/>
    </source>
</evidence>
<dbReference type="InterPro" id="IPR025828">
    <property type="entry name" value="Put_sensor_dom"/>
</dbReference>
<evidence type="ECO:0000259" key="10">
    <source>
        <dbReference type="Pfam" id="PF07730"/>
    </source>
</evidence>
<sequence length="417" mass="44561">MLRTPVTWLAVAQPPLAFGLGLFWFVALAAGLTLSLALSALWVGLLMLVAMMVLWRGGAMLERRLLRVTYGLRIADPYRPLPPGRGMSAKVRAMAADPATWKDLVYLGLMLPLAMAEIVVWVFLWGPVGLLVLSPVLVAGSHGMQYVVGPVAVYIRDPLSGLWATAVGLVLVLPALYATRAMAVAHTFWARTLLGATGSQQENAELRERAERLRASRARGVDAVEAERRRIERDLHDGAQQRLLSVAMDIGRARTKLDSDPEAARQLIEQAHAGAKEAIAELRDLARGIYPAILTDRGLDAALSGLAGRAAVPVEVTVELDERPPAAVESIAYFVVAEALTNVSKYARATSASVKVAREDRWVVVEIADDGVGGARSEPGGGLAGLADRAATIDGILTVDSPPGGPTVIRADLPCDW</sequence>
<dbReference type="PANTHER" id="PTHR24421">
    <property type="entry name" value="NITRATE/NITRITE SENSOR PROTEIN NARX-RELATED"/>
    <property type="match status" value="1"/>
</dbReference>
<dbReference type="Gene3D" id="3.30.565.10">
    <property type="entry name" value="Histidine kinase-like ATPase, C-terminal domain"/>
    <property type="match status" value="1"/>
</dbReference>
<evidence type="ECO:0000256" key="9">
    <source>
        <dbReference type="SAM" id="Phobius"/>
    </source>
</evidence>
<dbReference type="SUPFAM" id="SSF55874">
    <property type="entry name" value="ATPase domain of HSP90 chaperone/DNA topoisomerase II/histidine kinase"/>
    <property type="match status" value="1"/>
</dbReference>
<evidence type="ECO:0000256" key="4">
    <source>
        <dbReference type="ARBA" id="ARBA00022679"/>
    </source>
</evidence>
<dbReference type="Pfam" id="PF07730">
    <property type="entry name" value="HisKA_3"/>
    <property type="match status" value="1"/>
</dbReference>
<evidence type="ECO:0000259" key="11">
    <source>
        <dbReference type="Pfam" id="PF13796"/>
    </source>
</evidence>
<evidence type="ECO:0000256" key="6">
    <source>
        <dbReference type="ARBA" id="ARBA00022777"/>
    </source>
</evidence>
<evidence type="ECO:0000256" key="2">
    <source>
        <dbReference type="ARBA" id="ARBA00012438"/>
    </source>
</evidence>
<evidence type="ECO:0000256" key="7">
    <source>
        <dbReference type="ARBA" id="ARBA00022840"/>
    </source>
</evidence>
<feature type="transmembrane region" description="Helical" evidence="9">
    <location>
        <begin position="22"/>
        <end position="55"/>
    </location>
</feature>
<dbReference type="EMBL" id="QURH01000285">
    <property type="protein sequence ID" value="RFU40464.1"/>
    <property type="molecule type" value="Genomic_DNA"/>
</dbReference>
<protein>
    <recommendedName>
        <fullName evidence="2">histidine kinase</fullName>
        <ecNumber evidence="2">2.7.13.3</ecNumber>
    </recommendedName>
</protein>
<evidence type="ECO:0000256" key="5">
    <source>
        <dbReference type="ARBA" id="ARBA00022741"/>
    </source>
</evidence>
<dbReference type="InterPro" id="IPR036890">
    <property type="entry name" value="HATPase_C_sf"/>
</dbReference>
<dbReference type="Pfam" id="PF13796">
    <property type="entry name" value="Sensor"/>
    <property type="match status" value="1"/>
</dbReference>
<dbReference type="GO" id="GO:0005524">
    <property type="term" value="F:ATP binding"/>
    <property type="evidence" value="ECO:0007669"/>
    <property type="project" value="UniProtKB-KW"/>
</dbReference>
<feature type="transmembrane region" description="Helical" evidence="9">
    <location>
        <begin position="130"/>
        <end position="148"/>
    </location>
</feature>
<feature type="transmembrane region" description="Helical" evidence="9">
    <location>
        <begin position="104"/>
        <end position="124"/>
    </location>
</feature>
<feature type="transmembrane region" description="Helical" evidence="9">
    <location>
        <begin position="160"/>
        <end position="178"/>
    </location>
</feature>
<dbReference type="GO" id="GO:0046983">
    <property type="term" value="F:protein dimerization activity"/>
    <property type="evidence" value="ECO:0007669"/>
    <property type="project" value="InterPro"/>
</dbReference>
<feature type="domain" description="Putative sensor" evidence="11">
    <location>
        <begin position="16"/>
        <end position="194"/>
    </location>
</feature>
<dbReference type="GO" id="GO:0000155">
    <property type="term" value="F:phosphorelay sensor kinase activity"/>
    <property type="evidence" value="ECO:0007669"/>
    <property type="project" value="InterPro"/>
</dbReference>
<dbReference type="Proteomes" id="UP000261811">
    <property type="component" value="Unassembled WGS sequence"/>
</dbReference>
<accession>A0A372JKU8</accession>
<keyword evidence="6 12" id="KW-0418">Kinase</keyword>
<keyword evidence="3" id="KW-0597">Phosphoprotein</keyword>
<evidence type="ECO:0000256" key="1">
    <source>
        <dbReference type="ARBA" id="ARBA00000085"/>
    </source>
</evidence>
<feature type="domain" description="Signal transduction histidine kinase subgroup 3 dimerisation and phosphoacceptor" evidence="10">
    <location>
        <begin position="227"/>
        <end position="292"/>
    </location>
</feature>
<reference evidence="12 13" key="1">
    <citation type="submission" date="2018-08" db="EMBL/GenBank/DDBJ databases">
        <title>Actinomadura jelena sp. nov., a novel Actinomycete isolated from soil in Chad.</title>
        <authorList>
            <person name="Shi L."/>
        </authorList>
    </citation>
    <scope>NUCLEOTIDE SEQUENCE [LARGE SCALE GENOMIC DNA]</scope>
    <source>
        <strain evidence="12 13">NEAU-G17</strain>
    </source>
</reference>
<dbReference type="InterPro" id="IPR011712">
    <property type="entry name" value="Sig_transdc_His_kin_sub3_dim/P"/>
</dbReference>
<comment type="caution">
    <text evidence="12">The sequence shown here is derived from an EMBL/GenBank/DDBJ whole genome shotgun (WGS) entry which is preliminary data.</text>
</comment>
<comment type="catalytic activity">
    <reaction evidence="1">
        <text>ATP + protein L-histidine = ADP + protein N-phospho-L-histidine.</text>
        <dbReference type="EC" id="2.7.13.3"/>
    </reaction>
</comment>
<keyword evidence="13" id="KW-1185">Reference proteome</keyword>
<dbReference type="OrthoDB" id="5241729at2"/>
<dbReference type="CDD" id="cd16917">
    <property type="entry name" value="HATPase_UhpB-NarQ-NarX-like"/>
    <property type="match status" value="1"/>
</dbReference>
<keyword evidence="9" id="KW-0812">Transmembrane</keyword>
<keyword evidence="7" id="KW-0067">ATP-binding</keyword>
<dbReference type="InterPro" id="IPR050482">
    <property type="entry name" value="Sensor_HK_TwoCompSys"/>
</dbReference>
<dbReference type="AlphaFoldDB" id="A0A372JKU8"/>
<organism evidence="12 13">
    <name type="scientific">Actinomadura logoneensis</name>
    <dbReference type="NCBI Taxonomy" id="2293572"/>
    <lineage>
        <taxon>Bacteria</taxon>
        <taxon>Bacillati</taxon>
        <taxon>Actinomycetota</taxon>
        <taxon>Actinomycetes</taxon>
        <taxon>Streptosporangiales</taxon>
        <taxon>Thermomonosporaceae</taxon>
        <taxon>Actinomadura</taxon>
    </lineage>
</organism>
<dbReference type="Gene3D" id="1.20.5.1930">
    <property type="match status" value="1"/>
</dbReference>
<proteinExistence type="predicted"/>
<keyword evidence="4" id="KW-0808">Transferase</keyword>
<keyword evidence="9" id="KW-0472">Membrane</keyword>
<evidence type="ECO:0000313" key="13">
    <source>
        <dbReference type="Proteomes" id="UP000261811"/>
    </source>
</evidence>
<keyword evidence="9" id="KW-1133">Transmembrane helix</keyword>
<dbReference type="EC" id="2.7.13.3" evidence="2"/>
<gene>
    <name evidence="12" type="ORF">DZF91_17010</name>
</gene>
<name>A0A372JKU8_9ACTN</name>
<dbReference type="PANTHER" id="PTHR24421:SF10">
    <property type="entry name" value="NITRATE_NITRITE SENSOR PROTEIN NARQ"/>
    <property type="match status" value="1"/>
</dbReference>
<evidence type="ECO:0000256" key="8">
    <source>
        <dbReference type="ARBA" id="ARBA00023012"/>
    </source>
</evidence>
<keyword evidence="5" id="KW-0547">Nucleotide-binding</keyword>
<dbReference type="GO" id="GO:0016020">
    <property type="term" value="C:membrane"/>
    <property type="evidence" value="ECO:0007669"/>
    <property type="project" value="InterPro"/>
</dbReference>
<evidence type="ECO:0000313" key="12">
    <source>
        <dbReference type="EMBL" id="RFU40464.1"/>
    </source>
</evidence>